<dbReference type="InterPro" id="IPR039261">
    <property type="entry name" value="FNR_nucleotide-bd"/>
</dbReference>
<feature type="domain" description="FAD-binding FR-type" evidence="15">
    <location>
        <begin position="47"/>
        <end position="159"/>
    </location>
</feature>
<dbReference type="AlphaFoldDB" id="A0AAV8WY15"/>
<evidence type="ECO:0000256" key="12">
    <source>
        <dbReference type="PIRSR" id="PIRSR601834-1"/>
    </source>
</evidence>
<sequence>MANLVSGVLPITLGVGVVITSIVIYKLYFSKPSFKDKAKKILLEDPQAKYKLPLIEREIISHDTRRFRFALPSKDMVLGLPIGQHIHISAKINDELIIRSYTPVSSDDDYGYMDLVIKVYFKNVHPKFQEGGKMTQHLESLKIGDTIEIRGPSGRLQYLGHGKFSIKKLRKDPPIIITAKKVGLIAGGVGITPILQLVRHIAKDPTDKTLLALLFANQTEEDILVRKELEEVAEKFPEQFKLWYTLDKSDEGWKYSTGFINEKMLRDHLFPPSKDTLILMCGPPPMINHACLPNLEKIGHDKDLCIAY</sequence>
<keyword evidence="10" id="KW-1207">Sterol metabolism</keyword>
<evidence type="ECO:0000256" key="2">
    <source>
        <dbReference type="ARBA" id="ARBA00006105"/>
    </source>
</evidence>
<keyword evidence="8" id="KW-0756">Sterol biosynthesis</keyword>
<proteinExistence type="inferred from homology"/>
<feature type="binding site" evidence="12">
    <location>
        <position position="121"/>
    </location>
    <ligand>
        <name>FAD</name>
        <dbReference type="ChEBI" id="CHEBI:57692"/>
    </ligand>
</feature>
<name>A0AAV8WY15_9CUCU</name>
<protein>
    <recommendedName>
        <fullName evidence="13">NADH-cytochrome b5 reductase</fullName>
        <ecNumber evidence="13">1.6.2.2</ecNumber>
    </recommendedName>
</protein>
<feature type="binding site" evidence="12">
    <location>
        <position position="133"/>
    </location>
    <ligand>
        <name>FAD</name>
        <dbReference type="ChEBI" id="CHEBI:57692"/>
    </ligand>
</feature>
<gene>
    <name evidence="16" type="ORF">NQ314_015583</name>
</gene>
<feature type="binding site" evidence="12">
    <location>
        <position position="192"/>
    </location>
    <ligand>
        <name>FAD</name>
        <dbReference type="ChEBI" id="CHEBI:57692"/>
    </ligand>
</feature>
<evidence type="ECO:0000256" key="9">
    <source>
        <dbReference type="ARBA" id="ARBA00023027"/>
    </source>
</evidence>
<evidence type="ECO:0000256" key="14">
    <source>
        <dbReference type="SAM" id="Phobius"/>
    </source>
</evidence>
<keyword evidence="4 12" id="KW-0285">Flavoprotein</keyword>
<keyword evidence="5 12" id="KW-0274">FAD</keyword>
<evidence type="ECO:0000256" key="4">
    <source>
        <dbReference type="ARBA" id="ARBA00022630"/>
    </source>
</evidence>
<keyword evidence="14" id="KW-0472">Membrane</keyword>
<evidence type="ECO:0000256" key="13">
    <source>
        <dbReference type="RuleBase" id="RU361226"/>
    </source>
</evidence>
<dbReference type="GO" id="GO:0005739">
    <property type="term" value="C:mitochondrion"/>
    <property type="evidence" value="ECO:0007669"/>
    <property type="project" value="TreeGrafter"/>
</dbReference>
<dbReference type="InterPro" id="IPR008333">
    <property type="entry name" value="Cbr1-like_FAD-bd_dom"/>
</dbReference>
<dbReference type="FunFam" id="3.40.50.80:FF:000005">
    <property type="entry name" value="NADH-cytochrome b5 reductase"/>
    <property type="match status" value="1"/>
</dbReference>
<comment type="similarity">
    <text evidence="2 13">Belongs to the flavoprotein pyridine nucleotide cytochrome reductase family.</text>
</comment>
<comment type="catalytic activity">
    <reaction evidence="13">
        <text>2 Fe(III)-[cytochrome b5] + NADH = 2 Fe(II)-[cytochrome b5] + NAD(+) + H(+)</text>
        <dbReference type="Rhea" id="RHEA:46680"/>
        <dbReference type="Rhea" id="RHEA-COMP:10438"/>
        <dbReference type="Rhea" id="RHEA-COMP:10439"/>
        <dbReference type="ChEBI" id="CHEBI:15378"/>
        <dbReference type="ChEBI" id="CHEBI:29033"/>
        <dbReference type="ChEBI" id="CHEBI:29034"/>
        <dbReference type="ChEBI" id="CHEBI:57540"/>
        <dbReference type="ChEBI" id="CHEBI:57945"/>
        <dbReference type="EC" id="1.6.2.2"/>
    </reaction>
</comment>
<dbReference type="PANTHER" id="PTHR19370:SF185">
    <property type="entry name" value="NADH-CYTOCHROME B5 REDUCTASE"/>
    <property type="match status" value="1"/>
</dbReference>
<feature type="binding site" evidence="12">
    <location>
        <position position="116"/>
    </location>
    <ligand>
        <name>FAD</name>
        <dbReference type="ChEBI" id="CHEBI:57692"/>
    </ligand>
</feature>
<keyword evidence="9 13" id="KW-0520">NAD</keyword>
<feature type="binding site" evidence="12">
    <location>
        <position position="134"/>
    </location>
    <ligand>
        <name>FAD</name>
        <dbReference type="ChEBI" id="CHEBI:57692"/>
    </ligand>
</feature>
<evidence type="ECO:0000313" key="17">
    <source>
        <dbReference type="Proteomes" id="UP001162156"/>
    </source>
</evidence>
<dbReference type="FunFam" id="2.40.30.10:FF:000021">
    <property type="entry name" value="NADH-cytochrome b5 reductase"/>
    <property type="match status" value="1"/>
</dbReference>
<feature type="transmembrane region" description="Helical" evidence="14">
    <location>
        <begin position="6"/>
        <end position="29"/>
    </location>
</feature>
<evidence type="ECO:0000256" key="8">
    <source>
        <dbReference type="ARBA" id="ARBA00023011"/>
    </source>
</evidence>
<dbReference type="InterPro" id="IPR001433">
    <property type="entry name" value="OxRdtase_FAD/NAD-bd"/>
</dbReference>
<evidence type="ECO:0000256" key="6">
    <source>
        <dbReference type="ARBA" id="ARBA00022955"/>
    </source>
</evidence>
<evidence type="ECO:0000256" key="11">
    <source>
        <dbReference type="ARBA" id="ARBA00023221"/>
    </source>
</evidence>
<dbReference type="CDD" id="cd06183">
    <property type="entry name" value="cyt_b5_reduct_like"/>
    <property type="match status" value="1"/>
</dbReference>
<dbReference type="GO" id="GO:0071949">
    <property type="term" value="F:FAD binding"/>
    <property type="evidence" value="ECO:0007669"/>
    <property type="project" value="TreeGrafter"/>
</dbReference>
<dbReference type="PRINTS" id="PR00371">
    <property type="entry name" value="FPNCR"/>
</dbReference>
<dbReference type="InterPro" id="IPR001709">
    <property type="entry name" value="Flavoprot_Pyr_Nucl_cyt_Rdtase"/>
</dbReference>
<dbReference type="PROSITE" id="PS51384">
    <property type="entry name" value="FAD_FR"/>
    <property type="match status" value="1"/>
</dbReference>
<dbReference type="Proteomes" id="UP001162156">
    <property type="component" value="Unassembled WGS sequence"/>
</dbReference>
<evidence type="ECO:0000256" key="3">
    <source>
        <dbReference type="ARBA" id="ARBA00022516"/>
    </source>
</evidence>
<dbReference type="Pfam" id="PF00175">
    <property type="entry name" value="NAD_binding_1"/>
    <property type="match status" value="1"/>
</dbReference>
<dbReference type="Gene3D" id="2.40.30.10">
    <property type="entry name" value="Translation factors"/>
    <property type="match status" value="1"/>
</dbReference>
<reference evidence="16" key="1">
    <citation type="journal article" date="2023" name="Insect Mol. Biol.">
        <title>Genome sequencing provides insights into the evolution of gene families encoding plant cell wall-degrading enzymes in longhorned beetles.</title>
        <authorList>
            <person name="Shin N.R."/>
            <person name="Okamura Y."/>
            <person name="Kirsch R."/>
            <person name="Pauchet Y."/>
        </authorList>
    </citation>
    <scope>NUCLEOTIDE SEQUENCE</scope>
    <source>
        <strain evidence="16">RBIC_L_NR</strain>
    </source>
</reference>
<dbReference type="EMBL" id="JANEYF010004319">
    <property type="protein sequence ID" value="KAJ8931510.1"/>
    <property type="molecule type" value="Genomic_DNA"/>
</dbReference>
<dbReference type="GO" id="GO:0016126">
    <property type="term" value="P:sterol biosynthetic process"/>
    <property type="evidence" value="ECO:0007669"/>
    <property type="project" value="UniProtKB-KW"/>
</dbReference>
<feature type="binding site" evidence="12">
    <location>
        <position position="101"/>
    </location>
    <ligand>
        <name>FAD</name>
        <dbReference type="ChEBI" id="CHEBI:57692"/>
    </ligand>
</feature>
<evidence type="ECO:0000313" key="16">
    <source>
        <dbReference type="EMBL" id="KAJ8931510.1"/>
    </source>
</evidence>
<dbReference type="Gene3D" id="3.40.50.80">
    <property type="entry name" value="Nucleotide-binding domain of ferredoxin-NADP reductase (FNR) module"/>
    <property type="match status" value="1"/>
</dbReference>
<keyword evidence="17" id="KW-1185">Reference proteome</keyword>
<dbReference type="InterPro" id="IPR017938">
    <property type="entry name" value="Riboflavin_synthase-like_b-brl"/>
</dbReference>
<feature type="binding site" evidence="12">
    <location>
        <position position="118"/>
    </location>
    <ligand>
        <name>FAD</name>
        <dbReference type="ChEBI" id="CHEBI:57692"/>
    </ligand>
</feature>
<keyword evidence="14" id="KW-0812">Transmembrane</keyword>
<organism evidence="16 17">
    <name type="scientific">Rhamnusium bicolor</name>
    <dbReference type="NCBI Taxonomy" id="1586634"/>
    <lineage>
        <taxon>Eukaryota</taxon>
        <taxon>Metazoa</taxon>
        <taxon>Ecdysozoa</taxon>
        <taxon>Arthropoda</taxon>
        <taxon>Hexapoda</taxon>
        <taxon>Insecta</taxon>
        <taxon>Pterygota</taxon>
        <taxon>Neoptera</taxon>
        <taxon>Endopterygota</taxon>
        <taxon>Coleoptera</taxon>
        <taxon>Polyphaga</taxon>
        <taxon>Cucujiformia</taxon>
        <taxon>Chrysomeloidea</taxon>
        <taxon>Cerambycidae</taxon>
        <taxon>Lepturinae</taxon>
        <taxon>Rhagiini</taxon>
        <taxon>Rhamnusium</taxon>
    </lineage>
</organism>
<dbReference type="EC" id="1.6.2.2" evidence="13"/>
<evidence type="ECO:0000256" key="10">
    <source>
        <dbReference type="ARBA" id="ARBA00023166"/>
    </source>
</evidence>
<evidence type="ECO:0000259" key="15">
    <source>
        <dbReference type="PROSITE" id="PS51384"/>
    </source>
</evidence>
<evidence type="ECO:0000256" key="1">
    <source>
        <dbReference type="ARBA" id="ARBA00001974"/>
    </source>
</evidence>
<dbReference type="Pfam" id="PF00970">
    <property type="entry name" value="FAD_binding_6"/>
    <property type="match status" value="1"/>
</dbReference>
<dbReference type="SUPFAM" id="SSF52343">
    <property type="entry name" value="Ferredoxin reductase-like, C-terminal NADP-linked domain"/>
    <property type="match status" value="1"/>
</dbReference>
<evidence type="ECO:0000256" key="5">
    <source>
        <dbReference type="ARBA" id="ARBA00022827"/>
    </source>
</evidence>
<feature type="binding site" evidence="12">
    <location>
        <position position="99"/>
    </location>
    <ligand>
        <name>FAD</name>
        <dbReference type="ChEBI" id="CHEBI:57692"/>
    </ligand>
</feature>
<dbReference type="InterPro" id="IPR017927">
    <property type="entry name" value="FAD-bd_FR_type"/>
</dbReference>
<evidence type="ECO:0000256" key="7">
    <source>
        <dbReference type="ARBA" id="ARBA00023002"/>
    </source>
</evidence>
<dbReference type="GO" id="GO:0090524">
    <property type="term" value="F:cytochrome-b5 reductase activity, acting on NADH"/>
    <property type="evidence" value="ECO:0007669"/>
    <property type="project" value="UniProtKB-EC"/>
</dbReference>
<keyword evidence="3" id="KW-0444">Lipid biosynthesis</keyword>
<dbReference type="InterPro" id="IPR001834">
    <property type="entry name" value="CBR-like"/>
</dbReference>
<keyword evidence="7 13" id="KW-0560">Oxidoreductase</keyword>
<dbReference type="PANTHER" id="PTHR19370">
    <property type="entry name" value="NADH-CYTOCHROME B5 REDUCTASE"/>
    <property type="match status" value="1"/>
</dbReference>
<dbReference type="PRINTS" id="PR00406">
    <property type="entry name" value="CYTB5RDTASE"/>
</dbReference>
<comment type="cofactor">
    <cofactor evidence="1 12 13">
        <name>FAD</name>
        <dbReference type="ChEBI" id="CHEBI:57692"/>
    </cofactor>
</comment>
<comment type="caution">
    <text evidence="16">The sequence shown here is derived from an EMBL/GenBank/DDBJ whole genome shotgun (WGS) entry which is preliminary data.</text>
</comment>
<keyword evidence="14" id="KW-1133">Transmembrane helix</keyword>
<dbReference type="SUPFAM" id="SSF63380">
    <property type="entry name" value="Riboflavin synthase domain-like"/>
    <property type="match status" value="1"/>
</dbReference>
<keyword evidence="6" id="KW-0752">Steroid biosynthesis</keyword>
<accession>A0AAV8WY15</accession>
<keyword evidence="6" id="KW-0443">Lipid metabolism</keyword>
<keyword evidence="11" id="KW-0753">Steroid metabolism</keyword>